<dbReference type="InterPro" id="IPR027417">
    <property type="entry name" value="P-loop_NTPase"/>
</dbReference>
<dbReference type="Gene3D" id="3.40.50.300">
    <property type="entry name" value="P-loop containing nucleotide triphosphate hydrolases"/>
    <property type="match status" value="1"/>
</dbReference>
<comment type="subcellular location">
    <subcellularLocation>
        <location evidence="1 4">Plastid</location>
        <location evidence="1 4">Chloroplast stroma</location>
    </subcellularLocation>
</comment>
<dbReference type="AlphaFoldDB" id="A0A438EMV2"/>
<keyword evidence="4" id="KW-0547">Nucleotide-binding</keyword>
<dbReference type="GO" id="GO:0046863">
    <property type="term" value="F:ribulose-1,5-bisphosphate carboxylase/oxygenase activator activity"/>
    <property type="evidence" value="ECO:0007669"/>
    <property type="project" value="UniProtKB-UniRule"/>
</dbReference>
<evidence type="ECO:0000259" key="6">
    <source>
        <dbReference type="Pfam" id="PF00004"/>
    </source>
</evidence>
<dbReference type="InterPro" id="IPR044960">
    <property type="entry name" value="RCA-like"/>
</dbReference>
<dbReference type="InterPro" id="IPR003959">
    <property type="entry name" value="ATPase_AAA_core"/>
</dbReference>
<keyword evidence="4" id="KW-0150">Chloroplast</keyword>
<dbReference type="GO" id="GO:0016887">
    <property type="term" value="F:ATP hydrolysis activity"/>
    <property type="evidence" value="ECO:0007669"/>
    <property type="project" value="UniProtKB-UniRule"/>
</dbReference>
<proteinExistence type="inferred from homology"/>
<dbReference type="GO" id="GO:0003676">
    <property type="term" value="F:nucleic acid binding"/>
    <property type="evidence" value="ECO:0007669"/>
    <property type="project" value="InterPro"/>
</dbReference>
<dbReference type="PANTHER" id="PTHR32429:SF11">
    <property type="entry name" value="RIBULOSE BISPHOSPHATE CARBOXYLASE_OXYGENASE ACTIVASE, CHLOROPLASTIC"/>
    <property type="match status" value="1"/>
</dbReference>
<evidence type="ECO:0000256" key="2">
    <source>
        <dbReference type="ARBA" id="ARBA00025556"/>
    </source>
</evidence>
<dbReference type="Proteomes" id="UP000288805">
    <property type="component" value="Unassembled WGS sequence"/>
</dbReference>
<protein>
    <recommendedName>
        <fullName evidence="4">Ribulose bisphosphate carboxylase/oxygenase activase, chloroplastic</fullName>
        <shortName evidence="4">RA</shortName>
        <shortName evidence="4">RuBisCO activase</shortName>
    </recommendedName>
</protein>
<feature type="region of interest" description="Disordered" evidence="5">
    <location>
        <begin position="303"/>
        <end position="324"/>
    </location>
</feature>
<reference evidence="7 8" key="1">
    <citation type="journal article" date="2018" name="PLoS Genet.">
        <title>Population sequencing reveals clonal diversity and ancestral inbreeding in the grapevine cultivar Chardonnay.</title>
        <authorList>
            <person name="Roach M.J."/>
            <person name="Johnson D.L."/>
            <person name="Bohlmann J."/>
            <person name="van Vuuren H.J."/>
            <person name="Jones S.J."/>
            <person name="Pretorius I.S."/>
            <person name="Schmidt S.A."/>
            <person name="Borneman A.R."/>
        </authorList>
    </citation>
    <scope>NUCLEOTIDE SEQUENCE [LARGE SCALE GENOMIC DNA]</scope>
    <source>
        <strain evidence="8">cv. Chardonnay</strain>
        <tissue evidence="7">Leaf</tissue>
    </source>
</reference>
<dbReference type="GO" id="GO:0008270">
    <property type="term" value="F:zinc ion binding"/>
    <property type="evidence" value="ECO:0007669"/>
    <property type="project" value="InterPro"/>
</dbReference>
<dbReference type="GO" id="GO:0005524">
    <property type="term" value="F:ATP binding"/>
    <property type="evidence" value="ECO:0007669"/>
    <property type="project" value="UniProtKB-UniRule"/>
</dbReference>
<dbReference type="SUPFAM" id="SSF57756">
    <property type="entry name" value="Retrovirus zinc finger-like domains"/>
    <property type="match status" value="1"/>
</dbReference>
<dbReference type="EMBL" id="QGNW01001232">
    <property type="protein sequence ID" value="RVW49081.1"/>
    <property type="molecule type" value="Genomic_DNA"/>
</dbReference>
<dbReference type="GO" id="GO:0009570">
    <property type="term" value="C:chloroplast stroma"/>
    <property type="evidence" value="ECO:0007669"/>
    <property type="project" value="UniProtKB-SubCell"/>
</dbReference>
<organism evidence="7 8">
    <name type="scientific">Vitis vinifera</name>
    <name type="common">Grape</name>
    <dbReference type="NCBI Taxonomy" id="29760"/>
    <lineage>
        <taxon>Eukaryota</taxon>
        <taxon>Viridiplantae</taxon>
        <taxon>Streptophyta</taxon>
        <taxon>Embryophyta</taxon>
        <taxon>Tracheophyta</taxon>
        <taxon>Spermatophyta</taxon>
        <taxon>Magnoliopsida</taxon>
        <taxon>eudicotyledons</taxon>
        <taxon>Gunneridae</taxon>
        <taxon>Pentapetalae</taxon>
        <taxon>rosids</taxon>
        <taxon>Vitales</taxon>
        <taxon>Vitaceae</taxon>
        <taxon>Viteae</taxon>
        <taxon>Vitis</taxon>
    </lineage>
</organism>
<accession>A0A438EMV2</accession>
<comment type="caution">
    <text evidence="7">The sequence shown here is derived from an EMBL/GenBank/DDBJ whole genome shotgun (WGS) entry which is preliminary data.</text>
</comment>
<gene>
    <name evidence="7" type="primary">RCA1_2</name>
    <name evidence="7" type="ORF">CK203_084407</name>
</gene>
<keyword evidence="4" id="KW-0067">ATP-binding</keyword>
<dbReference type="Pfam" id="PF00004">
    <property type="entry name" value="AAA"/>
    <property type="match status" value="1"/>
</dbReference>
<evidence type="ECO:0000313" key="7">
    <source>
        <dbReference type="EMBL" id="RVW49081.1"/>
    </source>
</evidence>
<sequence length="628" mass="71587">MVGLYLKLEISPEKDCTLVPGIMVLAPSLDHLSWKSIPSLYEKEQLLSRMSEWGKMSCLMINDIDAGIGRFGNTQVTVNNQIAVGTLMNLSDNPTRVSIGQDWRETDITNRVPIIVTGNDFSTIYAPLIRDGRMDKFYWYAITHSGQIFWPYLNPIISLSLSHSGHQSLFSEPREKTLSSQSNRRQKTLTAGNFSGELFRATVFFYTARSAWRRSPICPKAPEPETHPRAAHARFSGRRLHLTRRRVSHFPATRFLLQARLTPTSHPSYLFVQSEPSAALPARALKSVLLPFRSMTKYGMASSQVSSVTSPESGGRSEIPNLGGNDSSPILITGHKLNGHNYLQWSQSVLLFICGKGKDEYLTGEAVMPETTEPGFRKWKIENSMIMSWLINSMNNDIGENFLLFGTAKDIWDAAKETYSSSENTSELFQVESALHDFRQGEQSVTQYYNTLTRYWQQLDLFETHSWKCSDDAATYRQIVEQKRLFKFFLGLNRELDDVRGRIMGIKPLPSLREAFSEVRREESRKKVMMGSKEQPAPTLDASALAARSFNSSGGDRQKRDRPWCDYCKKPGHYKETCWKLHGKPADWKPKPRFDRDGRAHVAANSESTLFPSRVHSTKSRWRCYRNY</sequence>
<name>A0A438EMV2_VITVI</name>
<evidence type="ECO:0000256" key="3">
    <source>
        <dbReference type="ARBA" id="ARBA00025781"/>
    </source>
</evidence>
<evidence type="ECO:0000256" key="5">
    <source>
        <dbReference type="SAM" id="MobiDB-lite"/>
    </source>
</evidence>
<evidence type="ECO:0000256" key="1">
    <source>
        <dbReference type="ARBA" id="ARBA00004470"/>
    </source>
</evidence>
<evidence type="ECO:0000313" key="8">
    <source>
        <dbReference type="Proteomes" id="UP000288805"/>
    </source>
</evidence>
<feature type="domain" description="ATPase AAA-type core" evidence="6">
    <location>
        <begin position="51"/>
        <end position="138"/>
    </location>
</feature>
<evidence type="ECO:0000256" key="4">
    <source>
        <dbReference type="RuleBase" id="RU369045"/>
    </source>
</evidence>
<dbReference type="Pfam" id="PF14223">
    <property type="entry name" value="Retrotran_gag_2"/>
    <property type="match status" value="1"/>
</dbReference>
<comment type="similarity">
    <text evidence="3 4">Belongs to the RuBisCO activase family.</text>
</comment>
<dbReference type="InterPro" id="IPR036875">
    <property type="entry name" value="Znf_CCHC_sf"/>
</dbReference>
<comment type="function">
    <text evidence="2 4">Activation of RuBisCO (ribulose-1,5-bisphosphate carboxylase/oxygenase; EC 4.1.1.39) involves the ATP-dependent carboxylation of the epsilon-amino group of lysine leading to a carbamate structure.</text>
</comment>
<dbReference type="PANTHER" id="PTHR32429">
    <property type="match status" value="1"/>
</dbReference>
<feature type="compositionally biased region" description="Low complexity" evidence="5">
    <location>
        <begin position="303"/>
        <end position="313"/>
    </location>
</feature>
<keyword evidence="4" id="KW-0934">Plastid</keyword>